<gene>
    <name evidence="2" type="ORF">VIN01S_02170</name>
</gene>
<keyword evidence="1" id="KW-0472">Membrane</keyword>
<feature type="transmembrane region" description="Helical" evidence="1">
    <location>
        <begin position="236"/>
        <end position="256"/>
    </location>
</feature>
<reference evidence="2 3" key="1">
    <citation type="submission" date="2019-06" db="EMBL/GenBank/DDBJ databases">
        <title>Whole genome shotgun sequence of Vibrio inusitatus NBRC 102082.</title>
        <authorList>
            <person name="Hosoyama A."/>
            <person name="Uohara A."/>
            <person name="Ohji S."/>
            <person name="Ichikawa N."/>
        </authorList>
    </citation>
    <scope>NUCLEOTIDE SEQUENCE [LARGE SCALE GENOMIC DNA]</scope>
    <source>
        <strain evidence="2 3">NBRC 102082</strain>
    </source>
</reference>
<feature type="transmembrane region" description="Helical" evidence="1">
    <location>
        <begin position="212"/>
        <end position="230"/>
    </location>
</feature>
<sequence>MAGVCAGLVIVRCYEVLGAEENPDAAFGKAIAIQMLTTAVLFLLLPSLVNYYDTSIFFIALGVLVAFTLLLKPLSVPNSKVSKLSEEIDLTVVLISLSAMVMVILTHSAIWSTLGAYAIAHHIELGDQGLLFAFGTLFSVAGAILATFPVAHQRKTLILSIAICLQCLVVSTMLTGDDMVSFIIATCIFQLLWNLIVPLVMGTMASGRYGNVVIRFTLAAQTLGAALGPLMLVPGWVLPEVIGLLLITYLLVSSTIKIQKSL</sequence>
<protein>
    <recommendedName>
        <fullName evidence="4">Major facilitator superfamily (MFS) profile domain-containing protein</fullName>
    </recommendedName>
</protein>
<evidence type="ECO:0000313" key="3">
    <source>
        <dbReference type="Proteomes" id="UP000318717"/>
    </source>
</evidence>
<evidence type="ECO:0000313" key="2">
    <source>
        <dbReference type="EMBL" id="GEA49413.1"/>
    </source>
</evidence>
<dbReference type="EMBL" id="BJLF01000001">
    <property type="protein sequence ID" value="GEA49413.1"/>
    <property type="molecule type" value="Genomic_DNA"/>
</dbReference>
<dbReference type="Proteomes" id="UP000318717">
    <property type="component" value="Unassembled WGS sequence"/>
</dbReference>
<feature type="transmembrane region" description="Helical" evidence="1">
    <location>
        <begin position="130"/>
        <end position="150"/>
    </location>
</feature>
<dbReference type="InterPro" id="IPR036259">
    <property type="entry name" value="MFS_trans_sf"/>
</dbReference>
<feature type="transmembrane region" description="Helical" evidence="1">
    <location>
        <begin position="55"/>
        <end position="76"/>
    </location>
</feature>
<dbReference type="SUPFAM" id="SSF103473">
    <property type="entry name" value="MFS general substrate transporter"/>
    <property type="match status" value="1"/>
</dbReference>
<name>A0A4Y3HQJ9_9VIBR</name>
<keyword evidence="1" id="KW-0812">Transmembrane</keyword>
<comment type="caution">
    <text evidence="2">The sequence shown here is derived from an EMBL/GenBank/DDBJ whole genome shotgun (WGS) entry which is preliminary data.</text>
</comment>
<feature type="transmembrane region" description="Helical" evidence="1">
    <location>
        <begin position="180"/>
        <end position="200"/>
    </location>
</feature>
<dbReference type="AlphaFoldDB" id="A0A4Y3HQJ9"/>
<feature type="transmembrane region" description="Helical" evidence="1">
    <location>
        <begin position="157"/>
        <end position="174"/>
    </location>
</feature>
<evidence type="ECO:0008006" key="4">
    <source>
        <dbReference type="Google" id="ProtNLM"/>
    </source>
</evidence>
<keyword evidence="1" id="KW-1133">Transmembrane helix</keyword>
<dbReference type="Gene3D" id="1.20.1250.20">
    <property type="entry name" value="MFS general substrate transporter like domains"/>
    <property type="match status" value="1"/>
</dbReference>
<proteinExistence type="predicted"/>
<feature type="transmembrane region" description="Helical" evidence="1">
    <location>
        <begin position="88"/>
        <end position="110"/>
    </location>
</feature>
<evidence type="ECO:0000256" key="1">
    <source>
        <dbReference type="SAM" id="Phobius"/>
    </source>
</evidence>
<organism evidence="2 3">
    <name type="scientific">Vibrio inusitatus NBRC 102082</name>
    <dbReference type="NCBI Taxonomy" id="1219070"/>
    <lineage>
        <taxon>Bacteria</taxon>
        <taxon>Pseudomonadati</taxon>
        <taxon>Pseudomonadota</taxon>
        <taxon>Gammaproteobacteria</taxon>
        <taxon>Vibrionales</taxon>
        <taxon>Vibrionaceae</taxon>
        <taxon>Vibrio</taxon>
    </lineage>
</organism>
<keyword evidence="3" id="KW-1185">Reference proteome</keyword>
<accession>A0A4Y3HQJ9</accession>